<proteinExistence type="predicted"/>
<name>A0AAT9FGQ7_9BACT</name>
<dbReference type="EMBL" id="AP026866">
    <property type="protein sequence ID" value="BDS05161.1"/>
    <property type="molecule type" value="Genomic_DNA"/>
</dbReference>
<accession>A0AAT9FGQ7</accession>
<dbReference type="KEGG" id="osu:NT6N_02010"/>
<reference evidence="1" key="1">
    <citation type="submission" date="2024-07" db="EMBL/GenBank/DDBJ databases">
        <title>Complete genome sequence of Verrucomicrobiaceae bacterium NT6N.</title>
        <authorList>
            <person name="Huang C."/>
            <person name="Takami H."/>
            <person name="Hamasaki K."/>
        </authorList>
    </citation>
    <scope>NUCLEOTIDE SEQUENCE</scope>
    <source>
        <strain evidence="1">NT6N</strain>
    </source>
</reference>
<protein>
    <submittedName>
        <fullName evidence="1">Uncharacterized protein</fullName>
    </submittedName>
</protein>
<gene>
    <name evidence="1" type="ORF">NT6N_02010</name>
</gene>
<evidence type="ECO:0000313" key="1">
    <source>
        <dbReference type="EMBL" id="BDS05161.1"/>
    </source>
</evidence>
<dbReference type="AlphaFoldDB" id="A0AAT9FGQ7"/>
<sequence>MCDGESTPPGVSPGYRRIDHVIGIVAELEINGEVVKTVASSPFVLEKHKEGSIK</sequence>
<organism evidence="1">
    <name type="scientific">Oceaniferula spumae</name>
    <dbReference type="NCBI Taxonomy" id="2979115"/>
    <lineage>
        <taxon>Bacteria</taxon>
        <taxon>Pseudomonadati</taxon>
        <taxon>Verrucomicrobiota</taxon>
        <taxon>Verrucomicrobiia</taxon>
        <taxon>Verrucomicrobiales</taxon>
        <taxon>Verrucomicrobiaceae</taxon>
        <taxon>Oceaniferula</taxon>
    </lineage>
</organism>